<proteinExistence type="predicted"/>
<feature type="transmembrane region" description="Helical" evidence="2">
    <location>
        <begin position="203"/>
        <end position="227"/>
    </location>
</feature>
<feature type="region of interest" description="Disordered" evidence="1">
    <location>
        <begin position="579"/>
        <end position="603"/>
    </location>
</feature>
<dbReference type="PANTHER" id="PTHR31133:SF3">
    <property type="entry name" value="TRANSMEMBRANE PROTEIN"/>
    <property type="match status" value="1"/>
</dbReference>
<feature type="transmembrane region" description="Helical" evidence="2">
    <location>
        <begin position="118"/>
        <end position="137"/>
    </location>
</feature>
<keyword evidence="2" id="KW-0812">Transmembrane</keyword>
<feature type="transmembrane region" description="Helical" evidence="2">
    <location>
        <begin position="94"/>
        <end position="112"/>
    </location>
</feature>
<name>A0ABP0XM92_9ROSI</name>
<evidence type="ECO:0000256" key="1">
    <source>
        <dbReference type="SAM" id="MobiDB-lite"/>
    </source>
</evidence>
<feature type="transmembrane region" description="Helical" evidence="2">
    <location>
        <begin position="297"/>
        <end position="313"/>
    </location>
</feature>
<organism evidence="3 4">
    <name type="scientific">Citrullus colocynthis</name>
    <name type="common">colocynth</name>
    <dbReference type="NCBI Taxonomy" id="252529"/>
    <lineage>
        <taxon>Eukaryota</taxon>
        <taxon>Viridiplantae</taxon>
        <taxon>Streptophyta</taxon>
        <taxon>Embryophyta</taxon>
        <taxon>Tracheophyta</taxon>
        <taxon>Spermatophyta</taxon>
        <taxon>Magnoliopsida</taxon>
        <taxon>eudicotyledons</taxon>
        <taxon>Gunneridae</taxon>
        <taxon>Pentapetalae</taxon>
        <taxon>rosids</taxon>
        <taxon>fabids</taxon>
        <taxon>Cucurbitales</taxon>
        <taxon>Cucurbitaceae</taxon>
        <taxon>Benincaseae</taxon>
        <taxon>Citrullus</taxon>
    </lineage>
</organism>
<dbReference type="EMBL" id="OZ021735">
    <property type="protein sequence ID" value="CAK9308832.1"/>
    <property type="molecule type" value="Genomic_DNA"/>
</dbReference>
<dbReference type="InterPro" id="IPR040229">
    <property type="entry name" value="At3g27390-like"/>
</dbReference>
<sequence>MEGRDLETAEGIKDLAKRVDMEAPNEVLPSMRNFIRNLPAFTVLFLLGITKGMIFSPLTSLIMTMANSTLIVILWPIQTFWTYYCILRAEQLGWGLKLVLCLCVLPVLLLLWPEFGALGSTIGGAVYGFLSPIMATFDAAREDKPDKVFHCMYDGTWDTIKGSFLVIGDFRDVCLHSYFSTMEELLQKGTLDGGYYDIRLLDFLGGFIIGILGSVVDTPVILLIALYKCPFMLLKGWCRLFHDLISRKGPFSETICVPFAALAILLWPLAVVGALVGSIITSVFLGAYAGVVVYQESSFWLGLCYILASISIYDDYSNDVLDMANGSCFPRPIYRKKDMQSLNKPEESQSVRSCPSLTDLVKNLILELKPLELLDRLFKECKRQGEIVVSNGLITLEDIEHAKSNNDITVISIGLPAYCILQMILRSAKADSAGLLLNDNVTEITSANRPQDIFFDWFLSPLLIIKEQIKAINLSEEEEDYLSRLVLLGDDPTRMKNSNISLPPESKCKSAELEALARRLRGITRSISRFPTFKRRFGSLVEAVFEDIIKKNDISRPSRREISKSQSAIGRFLKQISLQNKTGNDETDQEPSVVERAVESKLT</sequence>
<reference evidence="3 4" key="1">
    <citation type="submission" date="2024-03" db="EMBL/GenBank/DDBJ databases">
        <authorList>
            <person name="Gkanogiannis A."/>
            <person name="Becerra Lopez-Lavalle L."/>
        </authorList>
    </citation>
    <scope>NUCLEOTIDE SEQUENCE [LARGE SCALE GENOMIC DNA]</scope>
</reference>
<evidence type="ECO:0000313" key="3">
    <source>
        <dbReference type="EMBL" id="CAK9308832.1"/>
    </source>
</evidence>
<feature type="transmembrane region" description="Helical" evidence="2">
    <location>
        <begin position="69"/>
        <end position="87"/>
    </location>
</feature>
<dbReference type="Proteomes" id="UP001642487">
    <property type="component" value="Chromosome 1"/>
</dbReference>
<feature type="transmembrane region" description="Helical" evidence="2">
    <location>
        <begin position="40"/>
        <end position="63"/>
    </location>
</feature>
<dbReference type="PANTHER" id="PTHR31133">
    <property type="entry name" value="MEMBRANE PROTEIN"/>
    <property type="match status" value="1"/>
</dbReference>
<accession>A0ABP0XM92</accession>
<evidence type="ECO:0000313" key="4">
    <source>
        <dbReference type="Proteomes" id="UP001642487"/>
    </source>
</evidence>
<keyword evidence="2" id="KW-1133">Transmembrane helix</keyword>
<keyword evidence="4" id="KW-1185">Reference proteome</keyword>
<feature type="transmembrane region" description="Helical" evidence="2">
    <location>
        <begin position="259"/>
        <end position="285"/>
    </location>
</feature>
<protein>
    <submittedName>
        <fullName evidence="3">Uncharacterized protein</fullName>
    </submittedName>
</protein>
<keyword evidence="2" id="KW-0472">Membrane</keyword>
<gene>
    <name evidence="3" type="ORF">CITCOLO1_LOCUS351</name>
</gene>
<evidence type="ECO:0000256" key="2">
    <source>
        <dbReference type="SAM" id="Phobius"/>
    </source>
</evidence>